<dbReference type="AlphaFoldDB" id="A0A078MDE2"/>
<dbReference type="HOGENOM" id="CLU_1037467_0_0_9"/>
<organism evidence="1">
    <name type="scientific">Metalysinibacillus saudimassiliensis</name>
    <dbReference type="NCBI Taxonomy" id="1461583"/>
    <lineage>
        <taxon>Bacteria</taxon>
        <taxon>Bacillati</taxon>
        <taxon>Bacillota</taxon>
        <taxon>Bacilli</taxon>
        <taxon>Bacillales</taxon>
        <taxon>Caryophanaceae</taxon>
        <taxon>Metalysinibacillus</taxon>
    </lineage>
</organism>
<dbReference type="EMBL" id="LN483075">
    <property type="protein sequence ID" value="CEA04229.1"/>
    <property type="molecule type" value="Genomic_DNA"/>
</dbReference>
<accession>A0A078MDE2</accession>
<dbReference type="Gene3D" id="3.60.110.10">
    <property type="entry name" value="Carbon-nitrogen hydrolase"/>
    <property type="match status" value="1"/>
</dbReference>
<dbReference type="PATRIC" id="fig|1461583.4.peg.1813"/>
<protein>
    <recommendedName>
        <fullName evidence="2">CN hydrolase domain-containing protein</fullName>
    </recommendedName>
</protein>
<evidence type="ECO:0008006" key="2">
    <source>
        <dbReference type="Google" id="ProtNLM"/>
    </source>
</evidence>
<gene>
    <name evidence="1" type="ORF">BN1050_01891</name>
</gene>
<dbReference type="SUPFAM" id="SSF56317">
    <property type="entry name" value="Carbon-nitrogen hydrolase"/>
    <property type="match status" value="1"/>
</dbReference>
<evidence type="ECO:0000313" key="1">
    <source>
        <dbReference type="EMBL" id="CEA04229.1"/>
    </source>
</evidence>
<dbReference type="InterPro" id="IPR036526">
    <property type="entry name" value="C-N_Hydrolase_sf"/>
</dbReference>
<name>A0A078MDE2_9BACL</name>
<sequence>MKILLAQPYGDNGTLKHDLIYKEIQLFIKETKEQIDLIIFPEAFEFAEDIEEQGLDMVIKVSKFFNIPVLMGISGACGTEEAYYLIASMVYCPIILKGKVIQVCICHDMFYPLLMERLHQHGMDMLINLTGGNVKLSKWNALLKGRSLEIEGPVICTMGNRPSMGQKSDRIVFDNGKQLKAKYQKFNGVKNHAYSIFDLNKYQQLEQPSPFYSDKKYDQLTIGFQKEDIIFTDDGMIEFALEEIESFANYLAHHQIPGMTNSMTGFQA</sequence>
<proteinExistence type="predicted"/>
<reference evidence="1" key="1">
    <citation type="submission" date="2014-07" db="EMBL/GenBank/DDBJ databases">
        <authorList>
            <person name="Urmite Genomes Urmite Genomes"/>
        </authorList>
    </citation>
    <scope>NUCLEOTIDE SEQUENCE</scope>
    <source>
        <strain evidence="1">13S34_air</strain>
    </source>
</reference>